<evidence type="ECO:0000313" key="4">
    <source>
        <dbReference type="Proteomes" id="UP001152759"/>
    </source>
</evidence>
<proteinExistence type="predicted"/>
<keyword evidence="2" id="KW-0732">Signal</keyword>
<evidence type="ECO:0000256" key="1">
    <source>
        <dbReference type="SAM" id="Coils"/>
    </source>
</evidence>
<feature type="chain" id="PRO_5040359014" evidence="2">
    <location>
        <begin position="22"/>
        <end position="112"/>
    </location>
</feature>
<sequence>MLLQNHQGLLFFLPFFIIVGGEKQDSEKTVPKAKYDEVRRELSNLQTKFAKLEERIRMTEELQKGFQSMEEQLHSIKNGISEQSKLVKEKVKDLSKLIELKFINLITVLKPI</sequence>
<accession>A0A9P0AGC9</accession>
<evidence type="ECO:0000256" key="2">
    <source>
        <dbReference type="SAM" id="SignalP"/>
    </source>
</evidence>
<organism evidence="3 4">
    <name type="scientific">Bemisia tabaci</name>
    <name type="common">Sweetpotato whitefly</name>
    <name type="synonym">Aleurodes tabaci</name>
    <dbReference type="NCBI Taxonomy" id="7038"/>
    <lineage>
        <taxon>Eukaryota</taxon>
        <taxon>Metazoa</taxon>
        <taxon>Ecdysozoa</taxon>
        <taxon>Arthropoda</taxon>
        <taxon>Hexapoda</taxon>
        <taxon>Insecta</taxon>
        <taxon>Pterygota</taxon>
        <taxon>Neoptera</taxon>
        <taxon>Paraneoptera</taxon>
        <taxon>Hemiptera</taxon>
        <taxon>Sternorrhyncha</taxon>
        <taxon>Aleyrodoidea</taxon>
        <taxon>Aleyrodidae</taxon>
        <taxon>Aleyrodinae</taxon>
        <taxon>Bemisia</taxon>
    </lineage>
</organism>
<dbReference type="KEGG" id="btab:109041668"/>
<feature type="coiled-coil region" evidence="1">
    <location>
        <begin position="35"/>
        <end position="62"/>
    </location>
</feature>
<keyword evidence="4" id="KW-1185">Reference proteome</keyword>
<gene>
    <name evidence="3" type="ORF">BEMITA_LOCUS9854</name>
</gene>
<dbReference type="Proteomes" id="UP001152759">
    <property type="component" value="Chromosome 6"/>
</dbReference>
<evidence type="ECO:0000313" key="3">
    <source>
        <dbReference type="EMBL" id="CAH0391212.1"/>
    </source>
</evidence>
<reference evidence="3" key="1">
    <citation type="submission" date="2021-12" db="EMBL/GenBank/DDBJ databases">
        <authorList>
            <person name="King R."/>
        </authorList>
    </citation>
    <scope>NUCLEOTIDE SEQUENCE</scope>
</reference>
<name>A0A9P0AGC9_BEMTA</name>
<feature type="signal peptide" evidence="2">
    <location>
        <begin position="1"/>
        <end position="21"/>
    </location>
</feature>
<dbReference type="AlphaFoldDB" id="A0A9P0AGC9"/>
<dbReference type="EMBL" id="OU963867">
    <property type="protein sequence ID" value="CAH0391212.1"/>
    <property type="molecule type" value="Genomic_DNA"/>
</dbReference>
<keyword evidence="1" id="KW-0175">Coiled coil</keyword>
<protein>
    <submittedName>
        <fullName evidence="3">Uncharacterized protein</fullName>
    </submittedName>
</protein>